<evidence type="ECO:0000256" key="1">
    <source>
        <dbReference type="ARBA" id="ARBA00004533"/>
    </source>
</evidence>
<dbReference type="Proteomes" id="UP001501353">
    <property type="component" value="Unassembled WGS sequence"/>
</dbReference>
<dbReference type="SUPFAM" id="SSF54523">
    <property type="entry name" value="Pili subunits"/>
    <property type="match status" value="1"/>
</dbReference>
<dbReference type="InterPro" id="IPR045584">
    <property type="entry name" value="Pilin-like"/>
</dbReference>
<evidence type="ECO:0000256" key="7">
    <source>
        <dbReference type="ARBA" id="ARBA00022927"/>
    </source>
</evidence>
<dbReference type="Pfam" id="PF21687">
    <property type="entry name" value="T2SSK_1st"/>
    <property type="match status" value="1"/>
</dbReference>
<dbReference type="RefSeq" id="WP_344763081.1">
    <property type="nucleotide sequence ID" value="NZ_BAAAZE010000008.1"/>
</dbReference>
<reference evidence="16" key="1">
    <citation type="journal article" date="2019" name="Int. J. Syst. Evol. Microbiol.">
        <title>The Global Catalogue of Microorganisms (GCM) 10K type strain sequencing project: providing services to taxonomists for standard genome sequencing and annotation.</title>
        <authorList>
            <consortium name="The Broad Institute Genomics Platform"/>
            <consortium name="The Broad Institute Genome Sequencing Center for Infectious Disease"/>
            <person name="Wu L."/>
            <person name="Ma J."/>
        </authorList>
    </citation>
    <scope>NUCLEOTIDE SEQUENCE [LARGE SCALE GENOMIC DNA]</scope>
    <source>
        <strain evidence="16">JCM 16673</strain>
    </source>
</reference>
<sequence length="337" mass="36646">MHRVRWPRRQRGVAVITALLLTTLAVTIVASLFWQQQVQVRSIENQRTQLQKQWILRGALDWSRLILRSDTNQVDYLGDPWAIPLEEVRLDEFVENGKQDADASSATLSGYILDAQGRFNVNGMLRGGTASQADVTAFAKLLTNLGIPAATSLTTATVTYLLAARQPTTPVAPPPTGSPPPATPPPPTTTAAPTPQSGPRMMKLTQFDDLLAVPGFTEEVLQKIKNFVIVLPEATTSINVNTASAEVLSAVISGLSLSDATTLVAGRERAYFKDAADFNSRLPVNDATKPPTVVPLDVKTDYFLVNGKVKLNNAVLEIQSLVERRGPVVKVVWTRET</sequence>
<dbReference type="InterPro" id="IPR038072">
    <property type="entry name" value="GspK_central_sf"/>
</dbReference>
<evidence type="ECO:0000256" key="2">
    <source>
        <dbReference type="ARBA" id="ARBA00007246"/>
    </source>
</evidence>
<comment type="subcellular location">
    <subcellularLocation>
        <location evidence="1 10">Cell inner membrane</location>
    </subcellularLocation>
</comment>
<feature type="compositionally biased region" description="Pro residues" evidence="11">
    <location>
        <begin position="170"/>
        <end position="188"/>
    </location>
</feature>
<dbReference type="PANTHER" id="PTHR38831:SF1">
    <property type="entry name" value="TYPE II SECRETION SYSTEM PROTEIN K-RELATED"/>
    <property type="match status" value="1"/>
</dbReference>
<dbReference type="InterPro" id="IPR049031">
    <property type="entry name" value="T2SSK_SAM-like_1st"/>
</dbReference>
<dbReference type="EMBL" id="BAAAZE010000008">
    <property type="protein sequence ID" value="GAA4022217.1"/>
    <property type="molecule type" value="Genomic_DNA"/>
</dbReference>
<feature type="region of interest" description="Disordered" evidence="11">
    <location>
        <begin position="167"/>
        <end position="199"/>
    </location>
</feature>
<comment type="similarity">
    <text evidence="2 10">Belongs to the GSP K family.</text>
</comment>
<evidence type="ECO:0000313" key="16">
    <source>
        <dbReference type="Proteomes" id="UP001501353"/>
    </source>
</evidence>
<evidence type="ECO:0000259" key="14">
    <source>
        <dbReference type="Pfam" id="PF21687"/>
    </source>
</evidence>
<dbReference type="InterPro" id="IPR049179">
    <property type="entry name" value="T2SSK_SAM-like_2nd"/>
</dbReference>
<proteinExistence type="inferred from homology"/>
<keyword evidence="9 10" id="KW-0472">Membrane</keyword>
<evidence type="ECO:0000313" key="15">
    <source>
        <dbReference type="EMBL" id="GAA4022217.1"/>
    </source>
</evidence>
<gene>
    <name evidence="15" type="primary">gspK</name>
    <name evidence="15" type="ORF">GCM10022212_19180</name>
</gene>
<evidence type="ECO:0000256" key="8">
    <source>
        <dbReference type="ARBA" id="ARBA00022989"/>
    </source>
</evidence>
<evidence type="ECO:0000256" key="11">
    <source>
        <dbReference type="SAM" id="MobiDB-lite"/>
    </source>
</evidence>
<feature type="domain" description="T2SS protein K second SAM-like" evidence="13">
    <location>
        <begin position="238"/>
        <end position="287"/>
    </location>
</feature>
<feature type="domain" description="T2SS protein K first SAM-like" evidence="14">
    <location>
        <begin position="117"/>
        <end position="233"/>
    </location>
</feature>
<organism evidence="15 16">
    <name type="scientific">Actimicrobium antarcticum</name>
    <dbReference type="NCBI Taxonomy" id="1051899"/>
    <lineage>
        <taxon>Bacteria</taxon>
        <taxon>Pseudomonadati</taxon>
        <taxon>Pseudomonadota</taxon>
        <taxon>Betaproteobacteria</taxon>
        <taxon>Burkholderiales</taxon>
        <taxon>Oxalobacteraceae</taxon>
        <taxon>Actimicrobium</taxon>
    </lineage>
</organism>
<protein>
    <recommendedName>
        <fullName evidence="10">Type II secretion system protein K</fullName>
    </recommendedName>
</protein>
<keyword evidence="6 12" id="KW-0812">Transmembrane</keyword>
<dbReference type="SUPFAM" id="SSF158544">
    <property type="entry name" value="GspK insert domain-like"/>
    <property type="match status" value="1"/>
</dbReference>
<dbReference type="Pfam" id="PF03934">
    <property type="entry name" value="T2SSK"/>
    <property type="match status" value="1"/>
</dbReference>
<evidence type="ECO:0000256" key="6">
    <source>
        <dbReference type="ARBA" id="ARBA00022692"/>
    </source>
</evidence>
<name>A0ABP7T8D2_9BURK</name>
<dbReference type="NCBIfam" id="NF037980">
    <property type="entry name" value="T2SS_GspK"/>
    <property type="match status" value="1"/>
</dbReference>
<comment type="caution">
    <text evidence="15">The sequence shown here is derived from an EMBL/GenBank/DDBJ whole genome shotgun (WGS) entry which is preliminary data.</text>
</comment>
<dbReference type="InterPro" id="IPR005628">
    <property type="entry name" value="GspK"/>
</dbReference>
<feature type="transmembrane region" description="Helical" evidence="12">
    <location>
        <begin position="12"/>
        <end position="34"/>
    </location>
</feature>
<dbReference type="Gene3D" id="3.30.1300.30">
    <property type="entry name" value="GSPII I/J protein-like"/>
    <property type="match status" value="2"/>
</dbReference>
<evidence type="ECO:0000256" key="12">
    <source>
        <dbReference type="SAM" id="Phobius"/>
    </source>
</evidence>
<evidence type="ECO:0000256" key="5">
    <source>
        <dbReference type="ARBA" id="ARBA00022519"/>
    </source>
</evidence>
<keyword evidence="7" id="KW-0653">Protein transport</keyword>
<accession>A0ABP7T8D2</accession>
<keyword evidence="8 12" id="KW-1133">Transmembrane helix</keyword>
<evidence type="ECO:0000256" key="10">
    <source>
        <dbReference type="PIRNR" id="PIRNR002786"/>
    </source>
</evidence>
<keyword evidence="4 10" id="KW-1003">Cell membrane</keyword>
<keyword evidence="16" id="KW-1185">Reference proteome</keyword>
<dbReference type="Gene3D" id="1.10.40.60">
    <property type="entry name" value="EpsJ-like"/>
    <property type="match status" value="3"/>
</dbReference>
<evidence type="ECO:0000256" key="9">
    <source>
        <dbReference type="ARBA" id="ARBA00023136"/>
    </source>
</evidence>
<keyword evidence="5 10" id="KW-0997">Cell inner membrane</keyword>
<evidence type="ECO:0000256" key="3">
    <source>
        <dbReference type="ARBA" id="ARBA00022448"/>
    </source>
</evidence>
<evidence type="ECO:0000259" key="13">
    <source>
        <dbReference type="Pfam" id="PF03934"/>
    </source>
</evidence>
<dbReference type="PIRSF" id="PIRSF002786">
    <property type="entry name" value="XcpX"/>
    <property type="match status" value="1"/>
</dbReference>
<evidence type="ECO:0000256" key="4">
    <source>
        <dbReference type="ARBA" id="ARBA00022475"/>
    </source>
</evidence>
<keyword evidence="3 10" id="KW-0813">Transport</keyword>
<dbReference type="PANTHER" id="PTHR38831">
    <property type="entry name" value="TYPE II SECRETION SYSTEM PROTEIN K"/>
    <property type="match status" value="1"/>
</dbReference>